<proteinExistence type="predicted"/>
<reference evidence="2 3" key="1">
    <citation type="journal article" date="2018" name="Appl. Microbiol. Biotechnol.">
        <title>Co-cultivation of the strictly anaerobic methanogen Methanosarcina barkeri with aerobic methanotrophs in an oxygen-limited membrane bioreactor.</title>
        <authorList>
            <person name="In 't Zandt M.H."/>
            <person name="van den Bosch T.J.M."/>
            <person name="Rijkers R."/>
            <person name="van Kessel M.A.H.J."/>
            <person name="Jetten M.S.M."/>
            <person name="Welte C.U."/>
        </authorList>
    </citation>
    <scope>NUCLEOTIDE SEQUENCE [LARGE SCALE GENOMIC DNA]</scope>
    <source>
        <strain evidence="2 3">DSM 17706</strain>
    </source>
</reference>
<dbReference type="SUPFAM" id="SSF56935">
    <property type="entry name" value="Porins"/>
    <property type="match status" value="1"/>
</dbReference>
<gene>
    <name evidence="2" type="ORF">C5689_13135</name>
</gene>
<keyword evidence="1" id="KW-0732">Signal</keyword>
<evidence type="ECO:0000256" key="1">
    <source>
        <dbReference type="SAM" id="SignalP"/>
    </source>
</evidence>
<protein>
    <recommendedName>
        <fullName evidence="4">Porin</fullName>
    </recommendedName>
</protein>
<feature type="chain" id="PRO_5015426516" description="Porin" evidence="1">
    <location>
        <begin position="26"/>
        <end position="495"/>
    </location>
</feature>
<dbReference type="AlphaFoldDB" id="A0A2U1SP29"/>
<evidence type="ECO:0000313" key="2">
    <source>
        <dbReference type="EMBL" id="PWB93366.1"/>
    </source>
</evidence>
<comment type="caution">
    <text evidence="2">The sequence shown here is derived from an EMBL/GenBank/DDBJ whole genome shotgun (WGS) entry which is preliminary data.</text>
</comment>
<dbReference type="OrthoDB" id="8735103at2"/>
<dbReference type="EMBL" id="PUIV01000022">
    <property type="protein sequence ID" value="PWB93366.1"/>
    <property type="molecule type" value="Genomic_DNA"/>
</dbReference>
<evidence type="ECO:0008006" key="4">
    <source>
        <dbReference type="Google" id="ProtNLM"/>
    </source>
</evidence>
<evidence type="ECO:0000313" key="3">
    <source>
        <dbReference type="Proteomes" id="UP000245137"/>
    </source>
</evidence>
<keyword evidence="3" id="KW-1185">Reference proteome</keyword>
<sequence length="495" mass="51692">MRHEATNVMAAGLAFVSLFTGAARADTTDQLLDQLKAKGILTKGEYRKLKARHAAETAAPARAAVASHAAAQPLATPSDRFITRLDKGIGARVGAVDVRLSGQLAFFATEQFKQAGTATVAGGLGGGSVYNNSSAIRSGLLPSALALSLSTEQEGYKVSFSLGLYAGGNNIRVGLLNGNSSGASVALGTPGVDLRQVFGEISSADYGTLKVGRDLGLFAADAILNDFTLFGAGTIAANASPSNTSLGRIGFGYVYADWIPQLTYTTPDFHGVTVSVGVFSPYQQFDNAGSYVSASGVLPYSGVITGHDQPGFQARLKYVGELAPGTKLTLWTSGLTQRHRVESGDAVLLPRGAGVRSMAIDAGGRLDLGPVTLVGYGYKGVGLGTTGLYFDGVGYDGERRKSSGYYAQAGYTIFERLTFGGSYGVSYLDANLNDYPGRLGDGALVASNASTIGFVKYRFTDWVTFQSEFVRSVSHNLLGQGVRTNALVAGTIFSF</sequence>
<name>A0A2U1SP29_METSR</name>
<accession>A0A2U1SP29</accession>
<dbReference type="Proteomes" id="UP000245137">
    <property type="component" value="Unassembled WGS sequence"/>
</dbReference>
<organism evidence="2 3">
    <name type="scientific">Methylosinus sporium</name>
    <dbReference type="NCBI Taxonomy" id="428"/>
    <lineage>
        <taxon>Bacteria</taxon>
        <taxon>Pseudomonadati</taxon>
        <taxon>Pseudomonadota</taxon>
        <taxon>Alphaproteobacteria</taxon>
        <taxon>Hyphomicrobiales</taxon>
        <taxon>Methylocystaceae</taxon>
        <taxon>Methylosinus</taxon>
    </lineage>
</organism>
<feature type="signal peptide" evidence="1">
    <location>
        <begin position="1"/>
        <end position="25"/>
    </location>
</feature>